<evidence type="ECO:0000256" key="1">
    <source>
        <dbReference type="SAM" id="MobiDB-lite"/>
    </source>
</evidence>
<accession>A0A0D2KFI0</accession>
<proteinExistence type="predicted"/>
<keyword evidence="3" id="KW-1185">Reference proteome</keyword>
<dbReference type="AlphaFoldDB" id="A0A0D2KFI0"/>
<feature type="region of interest" description="Disordered" evidence="1">
    <location>
        <begin position="1"/>
        <end position="20"/>
    </location>
</feature>
<gene>
    <name evidence="2" type="ORF">HYPSUDRAFT_49999</name>
</gene>
<evidence type="ECO:0000313" key="2">
    <source>
        <dbReference type="EMBL" id="KJA13162.1"/>
    </source>
</evidence>
<protein>
    <submittedName>
        <fullName evidence="2">Uncharacterized protein</fullName>
    </submittedName>
</protein>
<organism evidence="2 3">
    <name type="scientific">Hypholoma sublateritium (strain FD-334 SS-4)</name>
    <dbReference type="NCBI Taxonomy" id="945553"/>
    <lineage>
        <taxon>Eukaryota</taxon>
        <taxon>Fungi</taxon>
        <taxon>Dikarya</taxon>
        <taxon>Basidiomycota</taxon>
        <taxon>Agaricomycotina</taxon>
        <taxon>Agaricomycetes</taxon>
        <taxon>Agaricomycetidae</taxon>
        <taxon>Agaricales</taxon>
        <taxon>Agaricineae</taxon>
        <taxon>Strophariaceae</taxon>
        <taxon>Hypholoma</taxon>
    </lineage>
</organism>
<dbReference type="Proteomes" id="UP000054270">
    <property type="component" value="Unassembled WGS sequence"/>
</dbReference>
<evidence type="ECO:0000313" key="3">
    <source>
        <dbReference type="Proteomes" id="UP000054270"/>
    </source>
</evidence>
<reference evidence="3" key="1">
    <citation type="submission" date="2014-04" db="EMBL/GenBank/DDBJ databases">
        <title>Evolutionary Origins and Diversification of the Mycorrhizal Mutualists.</title>
        <authorList>
            <consortium name="DOE Joint Genome Institute"/>
            <consortium name="Mycorrhizal Genomics Consortium"/>
            <person name="Kohler A."/>
            <person name="Kuo A."/>
            <person name="Nagy L.G."/>
            <person name="Floudas D."/>
            <person name="Copeland A."/>
            <person name="Barry K.W."/>
            <person name="Cichocki N."/>
            <person name="Veneault-Fourrey C."/>
            <person name="LaButti K."/>
            <person name="Lindquist E.A."/>
            <person name="Lipzen A."/>
            <person name="Lundell T."/>
            <person name="Morin E."/>
            <person name="Murat C."/>
            <person name="Riley R."/>
            <person name="Ohm R."/>
            <person name="Sun H."/>
            <person name="Tunlid A."/>
            <person name="Henrissat B."/>
            <person name="Grigoriev I.V."/>
            <person name="Hibbett D.S."/>
            <person name="Martin F."/>
        </authorList>
    </citation>
    <scope>NUCLEOTIDE SEQUENCE [LARGE SCALE GENOMIC DNA]</scope>
    <source>
        <strain evidence="3">FD-334 SS-4</strain>
    </source>
</reference>
<dbReference type="EMBL" id="KN817777">
    <property type="protein sequence ID" value="KJA13162.1"/>
    <property type="molecule type" value="Genomic_DNA"/>
</dbReference>
<sequence length="103" mass="10946">MKRRSALPRVRTARSDGPSSACSLRGSPLIAAAFATWTSNRLIFCGVLGVFLVDVHCTAISISTVSSWTPCAAQLPCYCRIDLVGPARGDRRDALECACTSSP</sequence>
<name>A0A0D2KFI0_HYPSF</name>